<sequence>MSEGNITIRQKAAAEREYQRERSDDNPFIDIVDNLRAEGRSFEEIHSIIDEAYDAVQEAWGKEITFLIPEWEVTALVDDQSTPSGYRYKTHTRTAETAKEAEDSVEDWVGFPVDRDQTEMIGYVEVS</sequence>
<keyword evidence="3" id="KW-1185">Reference proteome</keyword>
<feature type="compositionally biased region" description="Basic and acidic residues" evidence="1">
    <location>
        <begin position="12"/>
        <end position="23"/>
    </location>
</feature>
<evidence type="ECO:0000313" key="3">
    <source>
        <dbReference type="Proteomes" id="UP001203207"/>
    </source>
</evidence>
<keyword evidence="2" id="KW-0614">Plasmid</keyword>
<dbReference type="EMBL" id="JAKRVX010000010">
    <property type="protein sequence ID" value="MCL9818351.1"/>
    <property type="molecule type" value="Genomic_DNA"/>
</dbReference>
<evidence type="ECO:0000313" key="2">
    <source>
        <dbReference type="EMBL" id="MCL9818351.1"/>
    </source>
</evidence>
<feature type="region of interest" description="Disordered" evidence="1">
    <location>
        <begin position="1"/>
        <end position="23"/>
    </location>
</feature>
<name>A0AAE3K9R2_9EURY</name>
<gene>
    <name evidence="2" type="ORF">AArcSt2_15520</name>
</gene>
<organism evidence="2 3">
    <name type="scientific">Natronocalculus amylovorans</name>
    <dbReference type="NCBI Taxonomy" id="2917812"/>
    <lineage>
        <taxon>Archaea</taxon>
        <taxon>Methanobacteriati</taxon>
        <taxon>Methanobacteriota</taxon>
        <taxon>Stenosarchaea group</taxon>
        <taxon>Halobacteria</taxon>
        <taxon>Halobacteriales</taxon>
        <taxon>Haloferacaceae</taxon>
        <taxon>Natronocalculus</taxon>
    </lineage>
</organism>
<accession>A0AAE3K9R2</accession>
<geneLocation type="plasmid" evidence="2">
    <name>pAArc-St2</name>
</geneLocation>
<evidence type="ECO:0000256" key="1">
    <source>
        <dbReference type="SAM" id="MobiDB-lite"/>
    </source>
</evidence>
<dbReference type="RefSeq" id="WP_250586064.1">
    <property type="nucleotide sequence ID" value="NZ_JAKRVX010000010.1"/>
</dbReference>
<comment type="caution">
    <text evidence="2">The sequence shown here is derived from an EMBL/GenBank/DDBJ whole genome shotgun (WGS) entry which is preliminary data.</text>
</comment>
<proteinExistence type="predicted"/>
<reference evidence="2" key="2">
    <citation type="submission" date="2022-02" db="EMBL/GenBank/DDBJ databases">
        <authorList>
            <person name="Elcheninov A.G."/>
            <person name="Sorokin D.Y."/>
            <person name="Kublanov I.V."/>
        </authorList>
    </citation>
    <scope>NUCLEOTIDE SEQUENCE</scope>
    <source>
        <strain evidence="2">AArc-St2</strain>
        <plasmid evidence="2">pAArc-St2</plasmid>
    </source>
</reference>
<protein>
    <submittedName>
        <fullName evidence="2">Uncharacterized protein</fullName>
    </submittedName>
</protein>
<dbReference type="AlphaFoldDB" id="A0AAE3K9R2"/>
<reference evidence="2" key="1">
    <citation type="journal article" date="2022" name="Syst. Appl. Microbiol.">
        <title>Natronocalculus amylovorans gen. nov., sp. nov., and Natranaeroarchaeum aerophilus sp. nov., dominant culturable amylolytic natronoarchaea from hypersaline soda lakes in southwestern Siberia.</title>
        <authorList>
            <person name="Sorokin D.Y."/>
            <person name="Elcheninov A.G."/>
            <person name="Khizhniak T.V."/>
            <person name="Koenen M."/>
            <person name="Bale N.J."/>
            <person name="Damste J.S.S."/>
            <person name="Kublanov I.V."/>
        </authorList>
    </citation>
    <scope>NUCLEOTIDE SEQUENCE</scope>
    <source>
        <strain evidence="2">AArc-St2</strain>
    </source>
</reference>
<dbReference type="Proteomes" id="UP001203207">
    <property type="component" value="Unassembled WGS sequence"/>
</dbReference>